<feature type="transmembrane region" description="Helical" evidence="1">
    <location>
        <begin position="175"/>
        <end position="192"/>
    </location>
</feature>
<feature type="transmembrane region" description="Helical" evidence="1">
    <location>
        <begin position="198"/>
        <end position="216"/>
    </location>
</feature>
<dbReference type="RefSeq" id="WP_221573300.1">
    <property type="nucleotide sequence ID" value="NZ_JAIGNK010000002.1"/>
</dbReference>
<organism evidence="2 3">
    <name type="scientific">Qipengyuania polymorpha</name>
    <dbReference type="NCBI Taxonomy" id="2867234"/>
    <lineage>
        <taxon>Bacteria</taxon>
        <taxon>Pseudomonadati</taxon>
        <taxon>Pseudomonadota</taxon>
        <taxon>Alphaproteobacteria</taxon>
        <taxon>Sphingomonadales</taxon>
        <taxon>Erythrobacteraceae</taxon>
        <taxon>Qipengyuania</taxon>
    </lineage>
</organism>
<feature type="transmembrane region" description="Helical" evidence="1">
    <location>
        <begin position="36"/>
        <end position="55"/>
    </location>
</feature>
<feature type="transmembrane region" description="Helical" evidence="1">
    <location>
        <begin position="75"/>
        <end position="95"/>
    </location>
</feature>
<gene>
    <name evidence="2" type="ORF">K3152_06465</name>
</gene>
<proteinExistence type="predicted"/>
<feature type="transmembrane region" description="Helical" evidence="1">
    <location>
        <begin position="146"/>
        <end position="163"/>
    </location>
</feature>
<protein>
    <recommendedName>
        <fullName evidence="4">ZIP Zinc transporter</fullName>
    </recommendedName>
</protein>
<feature type="transmembrane region" description="Helical" evidence="1">
    <location>
        <begin position="228"/>
        <end position="250"/>
    </location>
</feature>
<evidence type="ECO:0008006" key="4">
    <source>
        <dbReference type="Google" id="ProtNLM"/>
    </source>
</evidence>
<evidence type="ECO:0000313" key="2">
    <source>
        <dbReference type="EMBL" id="MBX7457883.1"/>
    </source>
</evidence>
<comment type="caution">
    <text evidence="2">The sequence shown here is derived from an EMBL/GenBank/DDBJ whole genome shotgun (WGS) entry which is preliminary data.</text>
</comment>
<dbReference type="Proteomes" id="UP000783253">
    <property type="component" value="Unassembled WGS sequence"/>
</dbReference>
<evidence type="ECO:0000313" key="3">
    <source>
        <dbReference type="Proteomes" id="UP000783253"/>
    </source>
</evidence>
<feature type="transmembrane region" description="Helical" evidence="1">
    <location>
        <begin position="6"/>
        <end position="24"/>
    </location>
</feature>
<keyword evidence="1" id="KW-1133">Transmembrane helix</keyword>
<dbReference type="EMBL" id="JAIGNK010000002">
    <property type="protein sequence ID" value="MBX7457883.1"/>
    <property type="molecule type" value="Genomic_DNA"/>
</dbReference>
<feature type="transmembrane region" description="Helical" evidence="1">
    <location>
        <begin position="115"/>
        <end position="134"/>
    </location>
</feature>
<keyword evidence="1" id="KW-0472">Membrane</keyword>
<keyword evidence="1" id="KW-0812">Transmembrane</keyword>
<name>A0ABS7J348_9SPHN</name>
<reference evidence="2 3" key="1">
    <citation type="submission" date="2021-08" db="EMBL/GenBank/DDBJ databases">
        <title>Comparative Genomics Analysis of the Genus Qipengyuania Reveals Extensive Genetic Diversity and Metabolic Versatility, Including the Description of Fifteen Novel Species.</title>
        <authorList>
            <person name="Liu Y."/>
        </authorList>
    </citation>
    <scope>NUCLEOTIDE SEQUENCE [LARGE SCALE GENOMIC DNA]</scope>
    <source>
        <strain evidence="2 3">1NDH17</strain>
    </source>
</reference>
<accession>A0ABS7J348</accession>
<keyword evidence="3" id="KW-1185">Reference proteome</keyword>
<sequence>MRLPIITFGMALAFCAVHLFVGRLRWLDRTPRSRWLSFAGGVAVGYVFLHILPELGAHASTFEDATGLDAPLAEGLVYTLSLVGLALFYGLERALALSRGERMAREGRDRPHHPVFWLHIAASALLVALIAYLLNHREDPSAAGLALYFAAMVLHFVTADFGTRADHPEIYDARGRWVLAAATLGGWALGLLVELPELAIGCLFAFVGGGIVLLVLKEELPEDRKSFFLPFLGGALLYAALVLGETYLAAA</sequence>
<evidence type="ECO:0000256" key="1">
    <source>
        <dbReference type="SAM" id="Phobius"/>
    </source>
</evidence>